<proteinExistence type="predicted"/>
<protein>
    <submittedName>
        <fullName evidence="2">Uncharacterized protein</fullName>
    </submittedName>
</protein>
<feature type="region of interest" description="Disordered" evidence="1">
    <location>
        <begin position="446"/>
        <end position="469"/>
    </location>
</feature>
<keyword evidence="3" id="KW-1185">Reference proteome</keyword>
<sequence length="1098" mass="120631">MSFQFELDKPLATIGVTFRSATLIPGKSFVRWPLASLCRTNSKINAPLFRPTLMECPGPRCGFQPPGGALSKFEEDQVDLQVMRRHDATAHELRTGDAGPGSIPLPEISPILAAPSSARYQLVQSQSRLGINTGSSKGGLAIMSAFGDLTKQLPTPFIIDSSLGPVYMTFQTPFMDSILHEAFETWILDFTDGPEASRHGIVVDGDHTFFRQGPLLTSCVLSRVSAEWTPILYSWINGLDKAHHRPHFAHLFKSIIKHAGDRFTRKPLLCVMDFPGAQRGHHAEEYADAVISTMPHFSQLSPEAQDAERRALIREAEEAEVGCEVHFWRSADRVRQTHSLIPPESAPLFERFDELILTMKTTFPKIKPWLSWWERRPIASMIFPAKSSVDPKLAAKAPSTTNPIEHQHSLLHHAVGKDQELLPGIEKLFLHVREMENKYNAIKDGHFDASEARNRRPPKPPVYGENDGRPPDTIAALAAATATGVEPSPALVHAAPNPPINYSPRLLQFFKWESSNSCFFDRFRDEHGRSTAFSDCPFRDGGLSFGSLGPYPEQKHRSPNISLIARHEISGAMRQLLQINPDTGAQPRLALTRTFTVSDYQGVVTYELVGTVLFHVAEKHYTSKIVIKDTAFDYDGMGSGGALVPVGPADLICRNDPRATSRAFNEVVSTYTKALTIYSAIPPPSPGSTLVNTPPASPAAPAEEINPGPLAMFLFNGMPPDSAQFPELPPPSEWCGGCRQIAVAGDNTVLQCTPIPSWISSMSTNFAALPACRALTMGKRFGAMICITSTGTVRVEWYKDNIYEQTDKPAETDFVCSKQECADTAAREPEGKYDRTNVGAIKWPPRSTTTAIPKSPAHFPMLTKAPQAKEVKHAKALIQKFSSAAILAGDASFYESHIAEVIAECLPRTQEVSESIYFLARRFSPGEYIAADDPLAAAKRGIVVRHLTIPETVLQVPETSAGLESMPCEFCKIRTFIRKAAAARISPGFCLATAYKSDKQEYDWSLTGSSADFNGVELPPISFLPQDSPTNQSSPLSDPPPSDVEPDLGSDNKPPGGRKREREEDSGGETEPAPRRLKDVTPALALRRSNRRQVPPHQ</sequence>
<accession>A0AAD7EC32</accession>
<dbReference type="AlphaFoldDB" id="A0AAD7EC32"/>
<evidence type="ECO:0000256" key="1">
    <source>
        <dbReference type="SAM" id="MobiDB-lite"/>
    </source>
</evidence>
<dbReference type="Proteomes" id="UP001218218">
    <property type="component" value="Unassembled WGS sequence"/>
</dbReference>
<dbReference type="EMBL" id="JARIHO010000081">
    <property type="protein sequence ID" value="KAJ7309425.1"/>
    <property type="molecule type" value="Genomic_DNA"/>
</dbReference>
<evidence type="ECO:0000313" key="2">
    <source>
        <dbReference type="EMBL" id="KAJ7309425.1"/>
    </source>
</evidence>
<evidence type="ECO:0000313" key="3">
    <source>
        <dbReference type="Proteomes" id="UP001218218"/>
    </source>
</evidence>
<gene>
    <name evidence="2" type="ORF">DFH08DRAFT_823369</name>
</gene>
<name>A0AAD7EC32_9AGAR</name>
<feature type="region of interest" description="Disordered" evidence="1">
    <location>
        <begin position="1017"/>
        <end position="1098"/>
    </location>
</feature>
<comment type="caution">
    <text evidence="2">The sequence shown here is derived from an EMBL/GenBank/DDBJ whole genome shotgun (WGS) entry which is preliminary data.</text>
</comment>
<organism evidence="2 3">
    <name type="scientific">Mycena albidolilacea</name>
    <dbReference type="NCBI Taxonomy" id="1033008"/>
    <lineage>
        <taxon>Eukaryota</taxon>
        <taxon>Fungi</taxon>
        <taxon>Dikarya</taxon>
        <taxon>Basidiomycota</taxon>
        <taxon>Agaricomycotina</taxon>
        <taxon>Agaricomycetes</taxon>
        <taxon>Agaricomycetidae</taxon>
        <taxon>Agaricales</taxon>
        <taxon>Marasmiineae</taxon>
        <taxon>Mycenaceae</taxon>
        <taxon>Mycena</taxon>
    </lineage>
</organism>
<reference evidence="2" key="1">
    <citation type="submission" date="2023-03" db="EMBL/GenBank/DDBJ databases">
        <title>Massive genome expansion in bonnet fungi (Mycena s.s.) driven by repeated elements and novel gene families across ecological guilds.</title>
        <authorList>
            <consortium name="Lawrence Berkeley National Laboratory"/>
            <person name="Harder C.B."/>
            <person name="Miyauchi S."/>
            <person name="Viragh M."/>
            <person name="Kuo A."/>
            <person name="Thoen E."/>
            <person name="Andreopoulos B."/>
            <person name="Lu D."/>
            <person name="Skrede I."/>
            <person name="Drula E."/>
            <person name="Henrissat B."/>
            <person name="Morin E."/>
            <person name="Kohler A."/>
            <person name="Barry K."/>
            <person name="LaButti K."/>
            <person name="Morin E."/>
            <person name="Salamov A."/>
            <person name="Lipzen A."/>
            <person name="Mereny Z."/>
            <person name="Hegedus B."/>
            <person name="Baldrian P."/>
            <person name="Stursova M."/>
            <person name="Weitz H."/>
            <person name="Taylor A."/>
            <person name="Grigoriev I.V."/>
            <person name="Nagy L.G."/>
            <person name="Martin F."/>
            <person name="Kauserud H."/>
        </authorList>
    </citation>
    <scope>NUCLEOTIDE SEQUENCE</scope>
    <source>
        <strain evidence="2">CBHHK002</strain>
    </source>
</reference>